<feature type="signal peptide" evidence="5">
    <location>
        <begin position="1"/>
        <end position="26"/>
    </location>
</feature>
<comment type="similarity">
    <text evidence="2">Belongs to the membrane fusion protein (MFP) (TC 8.A.1) family.</text>
</comment>
<comment type="subcellular location">
    <subcellularLocation>
        <location evidence="1">Cell envelope</location>
    </subcellularLocation>
</comment>
<dbReference type="Gene3D" id="2.40.420.20">
    <property type="match status" value="1"/>
</dbReference>
<dbReference type="AlphaFoldDB" id="A0A1G9F3Z4"/>
<dbReference type="PANTHER" id="PTHR30158">
    <property type="entry name" value="ACRA/E-RELATED COMPONENT OF DRUG EFFLUX TRANSPORTER"/>
    <property type="match status" value="1"/>
</dbReference>
<keyword evidence="11" id="KW-1185">Reference proteome</keyword>
<evidence type="ECO:0000256" key="1">
    <source>
        <dbReference type="ARBA" id="ARBA00004196"/>
    </source>
</evidence>
<dbReference type="InterPro" id="IPR058625">
    <property type="entry name" value="MdtA-like_BSH"/>
</dbReference>
<dbReference type="SUPFAM" id="SSF111369">
    <property type="entry name" value="HlyD-like secretion proteins"/>
    <property type="match status" value="1"/>
</dbReference>
<feature type="region of interest" description="Disordered" evidence="4">
    <location>
        <begin position="372"/>
        <end position="392"/>
    </location>
</feature>
<dbReference type="InterPro" id="IPR006143">
    <property type="entry name" value="RND_pump_MFP"/>
</dbReference>
<feature type="coiled-coil region" evidence="3">
    <location>
        <begin position="109"/>
        <end position="136"/>
    </location>
</feature>
<dbReference type="GO" id="GO:0030313">
    <property type="term" value="C:cell envelope"/>
    <property type="evidence" value="ECO:0007669"/>
    <property type="project" value="UniProtKB-SubCell"/>
</dbReference>
<evidence type="ECO:0000256" key="5">
    <source>
        <dbReference type="SAM" id="SignalP"/>
    </source>
</evidence>
<dbReference type="Gene3D" id="1.10.287.470">
    <property type="entry name" value="Helix hairpin bin"/>
    <property type="match status" value="1"/>
</dbReference>
<protein>
    <submittedName>
        <fullName evidence="10">Membrane fusion protein, multidrug efflux system</fullName>
    </submittedName>
</protein>
<evidence type="ECO:0000259" key="6">
    <source>
        <dbReference type="Pfam" id="PF25876"/>
    </source>
</evidence>
<evidence type="ECO:0000256" key="3">
    <source>
        <dbReference type="SAM" id="Coils"/>
    </source>
</evidence>
<evidence type="ECO:0000256" key="2">
    <source>
        <dbReference type="ARBA" id="ARBA00009477"/>
    </source>
</evidence>
<dbReference type="GO" id="GO:0005886">
    <property type="term" value="C:plasma membrane"/>
    <property type="evidence" value="ECO:0007669"/>
    <property type="project" value="TreeGrafter"/>
</dbReference>
<dbReference type="EMBL" id="FNFX01000005">
    <property type="protein sequence ID" value="SDK83134.1"/>
    <property type="molecule type" value="Genomic_DNA"/>
</dbReference>
<evidence type="ECO:0000313" key="11">
    <source>
        <dbReference type="Proteomes" id="UP000198629"/>
    </source>
</evidence>
<gene>
    <name evidence="10" type="ORF">SAMN05192566_2606</name>
</gene>
<evidence type="ECO:0000313" key="10">
    <source>
        <dbReference type="EMBL" id="SDK83134.1"/>
    </source>
</evidence>
<feature type="chain" id="PRO_5011512522" evidence="5">
    <location>
        <begin position="27"/>
        <end position="392"/>
    </location>
</feature>
<dbReference type="GO" id="GO:0046677">
    <property type="term" value="P:response to antibiotic"/>
    <property type="evidence" value="ECO:0007669"/>
    <property type="project" value="TreeGrafter"/>
</dbReference>
<accession>A0A1G9F3Z4</accession>
<dbReference type="RefSeq" id="WP_091472790.1">
    <property type="nucleotide sequence ID" value="NZ_FNFX01000005.1"/>
</dbReference>
<dbReference type="Pfam" id="PF25944">
    <property type="entry name" value="Beta-barrel_RND"/>
    <property type="match status" value="1"/>
</dbReference>
<dbReference type="OrthoDB" id="9783047at2"/>
<dbReference type="Gene3D" id="2.40.50.100">
    <property type="match status" value="1"/>
</dbReference>
<sequence length="392" mass="42314">MLISQTIQPHRVLLMLVLGMMLSACGKSSNEQNAAAGGMPAMPVTVQAVTAETVPIQTEVVAQTEGAKQIEVRPRVGGIVLKRLYQEGEKVKAGQDMFLIDPVPFQLQVEQARALIAQQKARIEQTAREAQRLKGLLDTRSISQREYDNAASDNSVAAATLLQYQAQLREAELNLSYTHVKAPESGIAGRFVLSEGALVDANTTLLSTIVQVSPIWVRFSLSESDLISLGGHLRPGHVEDVRLILADGTEYPLSGKINFSASQIDPALGTQQLRAEFQNPDSTLLPGQFVRVRLTTGKRDGVFLVPQTAILTGQQSKFVFVAEKDKEGKTIAAVRTVTVGSWFKDRWSVLDGLKAGDQVIVDNLIKVRPGAPVAPHAPEAAPTSAPQGQTKS</sequence>
<dbReference type="Pfam" id="PF25917">
    <property type="entry name" value="BSH_RND"/>
    <property type="match status" value="1"/>
</dbReference>
<dbReference type="Pfam" id="PF25967">
    <property type="entry name" value="RND-MFP_C"/>
    <property type="match status" value="1"/>
</dbReference>
<evidence type="ECO:0000259" key="7">
    <source>
        <dbReference type="Pfam" id="PF25917"/>
    </source>
</evidence>
<feature type="domain" description="Multidrug resistance protein MdtA-like beta-barrel" evidence="8">
    <location>
        <begin position="214"/>
        <end position="297"/>
    </location>
</feature>
<name>A0A1G9F3Z4_9PROT</name>
<evidence type="ECO:0000256" key="4">
    <source>
        <dbReference type="SAM" id="MobiDB-lite"/>
    </source>
</evidence>
<feature type="domain" description="Multidrug resistance protein MdtA-like C-terminal permuted SH3" evidence="9">
    <location>
        <begin position="303"/>
        <end position="364"/>
    </location>
</feature>
<organism evidence="10 11">
    <name type="scientific">Methylophilus rhizosphaerae</name>
    <dbReference type="NCBI Taxonomy" id="492660"/>
    <lineage>
        <taxon>Bacteria</taxon>
        <taxon>Pseudomonadati</taxon>
        <taxon>Pseudomonadota</taxon>
        <taxon>Betaproteobacteria</taxon>
        <taxon>Nitrosomonadales</taxon>
        <taxon>Methylophilaceae</taxon>
        <taxon>Methylophilus</taxon>
    </lineage>
</organism>
<evidence type="ECO:0000259" key="8">
    <source>
        <dbReference type="Pfam" id="PF25944"/>
    </source>
</evidence>
<dbReference type="NCBIfam" id="TIGR01730">
    <property type="entry name" value="RND_mfp"/>
    <property type="match status" value="1"/>
</dbReference>
<dbReference type="InterPro" id="IPR058626">
    <property type="entry name" value="MdtA-like_b-barrel"/>
</dbReference>
<evidence type="ECO:0000259" key="9">
    <source>
        <dbReference type="Pfam" id="PF25967"/>
    </source>
</evidence>
<keyword evidence="3" id="KW-0175">Coiled coil</keyword>
<feature type="domain" description="Multidrug resistance protein MdtA-like barrel-sandwich hybrid" evidence="7">
    <location>
        <begin position="69"/>
        <end position="207"/>
    </location>
</feature>
<feature type="compositionally biased region" description="Low complexity" evidence="4">
    <location>
        <begin position="372"/>
        <end position="382"/>
    </location>
</feature>
<dbReference type="Gene3D" id="2.40.30.170">
    <property type="match status" value="1"/>
</dbReference>
<dbReference type="GO" id="GO:0022857">
    <property type="term" value="F:transmembrane transporter activity"/>
    <property type="evidence" value="ECO:0007669"/>
    <property type="project" value="InterPro"/>
</dbReference>
<dbReference type="Pfam" id="PF25876">
    <property type="entry name" value="HH_MFP_RND"/>
    <property type="match status" value="1"/>
</dbReference>
<feature type="domain" description="Multidrug resistance protein MdtA-like alpha-helical hairpin" evidence="6">
    <location>
        <begin position="109"/>
        <end position="178"/>
    </location>
</feature>
<dbReference type="STRING" id="492660.SAMN05192566_2606"/>
<reference evidence="11" key="1">
    <citation type="submission" date="2016-10" db="EMBL/GenBank/DDBJ databases">
        <authorList>
            <person name="Varghese N."/>
            <person name="Submissions S."/>
        </authorList>
    </citation>
    <scope>NUCLEOTIDE SEQUENCE [LARGE SCALE GENOMIC DNA]</scope>
    <source>
        <strain evidence="11">CBMB127</strain>
    </source>
</reference>
<dbReference type="Proteomes" id="UP000198629">
    <property type="component" value="Unassembled WGS sequence"/>
</dbReference>
<dbReference type="InterPro" id="IPR058624">
    <property type="entry name" value="MdtA-like_HH"/>
</dbReference>
<proteinExistence type="inferred from homology"/>
<keyword evidence="5" id="KW-0732">Signal</keyword>
<dbReference type="InterPro" id="IPR058627">
    <property type="entry name" value="MdtA-like_C"/>
</dbReference>